<dbReference type="GO" id="GO:0051781">
    <property type="term" value="P:positive regulation of cell division"/>
    <property type="evidence" value="ECO:0007669"/>
    <property type="project" value="UniProtKB-KW"/>
</dbReference>
<dbReference type="GO" id="GO:0010628">
    <property type="term" value="P:positive regulation of gene expression"/>
    <property type="evidence" value="ECO:0007669"/>
    <property type="project" value="TreeGrafter"/>
</dbReference>
<evidence type="ECO:0000256" key="5">
    <source>
        <dbReference type="ARBA" id="ARBA00022490"/>
    </source>
</evidence>
<comment type="subcellular location">
    <subcellularLocation>
        <location evidence="2">Cytoplasm</location>
        <location evidence="2">Cytosol</location>
    </subcellularLocation>
    <subcellularLocation>
        <location evidence="1">Lysosome</location>
    </subcellularLocation>
    <subcellularLocation>
        <location evidence="3">Secreted</location>
        <location evidence="3">Extracellular exosome</location>
    </subcellularLocation>
</comment>
<dbReference type="InterPro" id="IPR020877">
    <property type="entry name" value="IL-1_CS"/>
</dbReference>
<feature type="domain" description="Interleukin-1 propeptide" evidence="13">
    <location>
        <begin position="30"/>
        <end position="94"/>
    </location>
</feature>
<dbReference type="SUPFAM" id="SSF50353">
    <property type="entry name" value="Cytokine"/>
    <property type="match status" value="1"/>
</dbReference>
<evidence type="ECO:0000256" key="9">
    <source>
        <dbReference type="ARBA" id="ARBA00023198"/>
    </source>
</evidence>
<evidence type="ECO:0000256" key="1">
    <source>
        <dbReference type="ARBA" id="ARBA00004371"/>
    </source>
</evidence>
<dbReference type="SMART" id="SM00125">
    <property type="entry name" value="IL1"/>
    <property type="match status" value="1"/>
</dbReference>
<evidence type="ECO:0000256" key="11">
    <source>
        <dbReference type="ARBA" id="ARBA00023246"/>
    </source>
</evidence>
<keyword evidence="8 12" id="KW-0666">Pyrogen</keyword>
<name>A0A8C1R5I2_CYPCA</name>
<accession>A0A8C1R5I2</accession>
<dbReference type="PANTHER" id="PTHR10078">
    <property type="entry name" value="INTERLEUKIN-1 FAMILY MEMBER"/>
    <property type="match status" value="1"/>
</dbReference>
<dbReference type="GO" id="GO:0019221">
    <property type="term" value="P:cytokine-mediated signaling pathway"/>
    <property type="evidence" value="ECO:0007669"/>
    <property type="project" value="TreeGrafter"/>
</dbReference>
<dbReference type="GO" id="GO:0001660">
    <property type="term" value="P:fever generation"/>
    <property type="evidence" value="ECO:0007669"/>
    <property type="project" value="UniProtKB-UniRule"/>
</dbReference>
<protein>
    <recommendedName>
        <fullName evidence="12">Interleukin-1</fullName>
    </recommendedName>
</protein>
<keyword evidence="9 12" id="KW-0395">Inflammatory response</keyword>
<dbReference type="GO" id="GO:0005615">
    <property type="term" value="C:extracellular space"/>
    <property type="evidence" value="ECO:0007669"/>
    <property type="project" value="UniProtKB-KW"/>
</dbReference>
<keyword evidence="6 12" id="KW-0202">Cytokine</keyword>
<dbReference type="PANTHER" id="PTHR10078:SF30">
    <property type="entry name" value="INTERLEUKIN-1 BETA"/>
    <property type="match status" value="1"/>
</dbReference>
<proteinExistence type="inferred from homology"/>
<dbReference type="PROSITE" id="PS00253">
    <property type="entry name" value="INTERLEUKIN_1"/>
    <property type="match status" value="1"/>
</dbReference>
<evidence type="ECO:0000256" key="6">
    <source>
        <dbReference type="ARBA" id="ARBA00022514"/>
    </source>
</evidence>
<evidence type="ECO:0000313" key="15">
    <source>
        <dbReference type="Proteomes" id="UP000694427"/>
    </source>
</evidence>
<dbReference type="Ensembl" id="ENSCCRT00010098848.1">
    <property type="protein sequence ID" value="ENSCCRP00010089155.1"/>
    <property type="gene ID" value="ENSCCRG00010038958.1"/>
</dbReference>
<dbReference type="InterPro" id="IPR008996">
    <property type="entry name" value="IL1/FGF"/>
</dbReference>
<keyword evidence="10" id="KW-0458">Lysosome</keyword>
<dbReference type="GO" id="GO:0005829">
    <property type="term" value="C:cytosol"/>
    <property type="evidence" value="ECO:0007669"/>
    <property type="project" value="UniProtKB-SubCell"/>
</dbReference>
<evidence type="ECO:0000256" key="7">
    <source>
        <dbReference type="ARBA" id="ARBA00022525"/>
    </source>
</evidence>
<dbReference type="GO" id="GO:0005149">
    <property type="term" value="F:interleukin-1 receptor binding"/>
    <property type="evidence" value="ECO:0007669"/>
    <property type="project" value="UniProtKB-UniRule"/>
</dbReference>
<dbReference type="GO" id="GO:0048246">
    <property type="term" value="P:macrophage chemotaxis"/>
    <property type="evidence" value="ECO:0007669"/>
    <property type="project" value="TreeGrafter"/>
</dbReference>
<dbReference type="GO" id="GO:0042119">
    <property type="term" value="P:neutrophil activation"/>
    <property type="evidence" value="ECO:0007669"/>
    <property type="project" value="TreeGrafter"/>
</dbReference>
<dbReference type="Pfam" id="PF00340">
    <property type="entry name" value="IL1"/>
    <property type="match status" value="1"/>
</dbReference>
<dbReference type="AlphaFoldDB" id="A0A8C1R5I2"/>
<keyword evidence="11 12" id="KW-0497">Mitogen</keyword>
<dbReference type="GO" id="GO:0071222">
    <property type="term" value="P:cellular response to lipopolysaccharide"/>
    <property type="evidence" value="ECO:0007669"/>
    <property type="project" value="TreeGrafter"/>
</dbReference>
<dbReference type="Proteomes" id="UP000694700">
    <property type="component" value="Unplaced"/>
</dbReference>
<gene>
    <name evidence="14" type="primary">il1b</name>
</gene>
<evidence type="ECO:0000256" key="3">
    <source>
        <dbReference type="ARBA" id="ARBA00004550"/>
    </source>
</evidence>
<dbReference type="PRINTS" id="PR01357">
    <property type="entry name" value="INTRLEUKN1AB"/>
</dbReference>
<dbReference type="InterPro" id="IPR000975">
    <property type="entry name" value="IL-1_fam"/>
</dbReference>
<keyword evidence="5" id="KW-0963">Cytoplasm</keyword>
<evidence type="ECO:0000313" key="14">
    <source>
        <dbReference type="Ensembl" id="ENSCCRP00010089155.1"/>
    </source>
</evidence>
<organism evidence="14 15">
    <name type="scientific">Cyprinus carpio</name>
    <name type="common">Common carp</name>
    <dbReference type="NCBI Taxonomy" id="7962"/>
    <lineage>
        <taxon>Eukaryota</taxon>
        <taxon>Metazoa</taxon>
        <taxon>Chordata</taxon>
        <taxon>Craniata</taxon>
        <taxon>Vertebrata</taxon>
        <taxon>Euteleostomi</taxon>
        <taxon>Actinopterygii</taxon>
        <taxon>Neopterygii</taxon>
        <taxon>Teleostei</taxon>
        <taxon>Ostariophysi</taxon>
        <taxon>Cypriniformes</taxon>
        <taxon>Cyprinidae</taxon>
        <taxon>Cyprininae</taxon>
        <taxon>Cyprinus</taxon>
    </lineage>
</organism>
<evidence type="ECO:0000259" key="13">
    <source>
        <dbReference type="Pfam" id="PF02394"/>
    </source>
</evidence>
<dbReference type="InterPro" id="IPR003502">
    <property type="entry name" value="IL-1_propep"/>
</dbReference>
<dbReference type="PRINTS" id="PR00264">
    <property type="entry name" value="INTERLEUKIN1"/>
</dbReference>
<keyword evidence="15" id="KW-1185">Reference proteome</keyword>
<evidence type="ECO:0000256" key="10">
    <source>
        <dbReference type="ARBA" id="ARBA00023228"/>
    </source>
</evidence>
<dbReference type="GO" id="GO:0005125">
    <property type="term" value="F:cytokine activity"/>
    <property type="evidence" value="ECO:0007669"/>
    <property type="project" value="UniProtKB-UniRule"/>
</dbReference>
<dbReference type="Proteomes" id="UP000694427">
    <property type="component" value="Unplaced"/>
</dbReference>
<dbReference type="GO" id="GO:1901222">
    <property type="term" value="P:regulation of non-canonical NF-kappaB signal transduction"/>
    <property type="evidence" value="ECO:0007669"/>
    <property type="project" value="TreeGrafter"/>
</dbReference>
<dbReference type="Ensembl" id="ENSCCRT00015124076.1">
    <property type="protein sequence ID" value="ENSCCRP00015120260.1"/>
    <property type="gene ID" value="ENSCCRG00015047345.1"/>
</dbReference>
<evidence type="ECO:0000256" key="8">
    <source>
        <dbReference type="ARBA" id="ARBA00022620"/>
    </source>
</evidence>
<comment type="subunit">
    <text evidence="12">Monomer.</text>
</comment>
<dbReference type="PRINTS" id="PR01359">
    <property type="entry name" value="INTRLEUKIN1B"/>
</dbReference>
<sequence length="276" mass="31097">MACHEYVHQLDLSEAFETDSAIYSDSADSDELDCPDPQSMSCQCDMHDIKLELSSHPHSMRQVVNIIIAVERLKHIKNMSSGKFCDEELLGFILENVIEERLVKPLNETPIYNKTSLTLQCTICDKYKKTMVQSNKLSDEPLHLKAVTLSAGAMQYKVQFSMSTFVSSATQKEAQPVCLGISNSNLYLACTQLDGSSPVLILKEASGSVNTIKAGDPNDSLLFFRKETGTRYNTFESVKYPGWFISTAFDDWEKVEMNQMPTTRTTNFTLEDQKRI</sequence>
<dbReference type="Gene3D" id="2.80.10.50">
    <property type="match status" value="1"/>
</dbReference>
<reference evidence="14" key="1">
    <citation type="submission" date="2025-05" db="UniProtKB">
        <authorList>
            <consortium name="Ensembl"/>
        </authorList>
    </citation>
    <scope>IDENTIFICATION</scope>
</reference>
<evidence type="ECO:0000256" key="2">
    <source>
        <dbReference type="ARBA" id="ARBA00004514"/>
    </source>
</evidence>
<evidence type="ECO:0000256" key="12">
    <source>
        <dbReference type="RuleBase" id="RU003753"/>
    </source>
</evidence>
<dbReference type="GO" id="GO:0005764">
    <property type="term" value="C:lysosome"/>
    <property type="evidence" value="ECO:0007669"/>
    <property type="project" value="UniProtKB-SubCell"/>
</dbReference>
<comment type="similarity">
    <text evidence="4 12">Belongs to the IL-1 family.</text>
</comment>
<evidence type="ECO:0000256" key="4">
    <source>
        <dbReference type="ARBA" id="ARBA00010448"/>
    </source>
</evidence>
<keyword evidence="7 12" id="KW-0964">Secreted</keyword>
<dbReference type="GO" id="GO:0006955">
    <property type="term" value="P:immune response"/>
    <property type="evidence" value="ECO:0007669"/>
    <property type="project" value="InterPro"/>
</dbReference>
<dbReference type="Pfam" id="PF02394">
    <property type="entry name" value="IL1_propep"/>
    <property type="match status" value="1"/>
</dbReference>